<evidence type="ECO:0000256" key="3">
    <source>
        <dbReference type="ARBA" id="ARBA00007647"/>
    </source>
</evidence>
<dbReference type="InterPro" id="IPR005076">
    <property type="entry name" value="Glyco_trans_6"/>
</dbReference>
<sequence length="714" mass="82654">MKAGKSVEALIKVTANWPKLKRNWVILFVCALILVLMYNFVLPSSLFNIIHQRIAKTPSIFTMHHPTSHKFVAFSAFLDDRDSNSVSPVIRVIGLNNLYHKEKVYCHVRCDSGIYSVQAMEPVFSNDIGVPSGESDMICENRCGSASLIDIAVSTKHNHSAMEGSVKILNTKEGRPTEFQHGLTICINKVLDEYINVIQLIQSIEMYRLLGAGKVSVYKINCSDMMQQVLDYYAEDGFIEVLSWDISQLLKSSHHTHKETLEHIQDIFSIDCVYRNMYTSKYVLLSGPEEILIPNQHENWTELMRKLAQQHEGAETFVFNVHVFSAVAPDTDSLTSNTQWPANPGLNILYYHFNNGVESDEKRMVINPRVIFNLDQLSVDHSGKWVKIPSDMAQIHLYQNPITTEYGDVPENDDKRLQHYKPSLAEHLAAVLRLLPMLTQNVELKWFTKWTHWHVPVVGEGNFNREALNKHHKNKRLTIGLTVFAVGKYLDYFLEQFLVSADKYFMTDHRVIIYVMVDEPSKIAHVEFGVKRSYKVFRIKKENRWQDISMMRMKTLSDLLKKYIQYEVDYLFCMDVDVNFIAPYGVETLGERVAQTQAWFFETTNQYFTYERRPESAAYIPMGEGDYYYHAASFGGTPSEVLKLVDHCYDGIMADKEKNIEAIWHDESHLNKYFLLNKPTKVLNPDYLWSFSIHDNKNAKLRWVPKDYGQVREN</sequence>
<evidence type="ECO:0000256" key="16">
    <source>
        <dbReference type="ARBA" id="ARBA00042230"/>
    </source>
</evidence>
<organism evidence="22 23">
    <name type="scientific">Erpetoichthys calabaricus</name>
    <name type="common">Rope fish</name>
    <name type="synonym">Calamoichthys calabaricus</name>
    <dbReference type="NCBI Taxonomy" id="27687"/>
    <lineage>
        <taxon>Eukaryota</taxon>
        <taxon>Metazoa</taxon>
        <taxon>Chordata</taxon>
        <taxon>Craniata</taxon>
        <taxon>Vertebrata</taxon>
        <taxon>Euteleostomi</taxon>
        <taxon>Actinopterygii</taxon>
        <taxon>Polypteriformes</taxon>
        <taxon>Polypteridae</taxon>
        <taxon>Erpetoichthys</taxon>
    </lineage>
</organism>
<dbReference type="GO" id="GO:0046872">
    <property type="term" value="F:metal ion binding"/>
    <property type="evidence" value="ECO:0007669"/>
    <property type="project" value="UniProtKB-KW"/>
</dbReference>
<comment type="cofactor">
    <cofactor evidence="20">
        <name>Mn(2+)</name>
        <dbReference type="ChEBI" id="CHEBI:29035"/>
    </cofactor>
    <text evidence="20">Binds 1 Mn(2+) ion per subunit.</text>
</comment>
<evidence type="ECO:0000256" key="13">
    <source>
        <dbReference type="ARBA" id="ARBA00023211"/>
    </source>
</evidence>
<proteinExistence type="inferred from homology"/>
<dbReference type="InterPro" id="IPR029044">
    <property type="entry name" value="Nucleotide-diphossugar_trans"/>
</dbReference>
<name>A0A8C4X9M4_ERPCA</name>
<dbReference type="Gene3D" id="3.90.550.10">
    <property type="entry name" value="Spore Coat Polysaccharide Biosynthesis Protein SpsA, Chain A"/>
    <property type="match status" value="1"/>
</dbReference>
<accession>A0A8C4X9M4</accession>
<evidence type="ECO:0000256" key="12">
    <source>
        <dbReference type="ARBA" id="ARBA00023136"/>
    </source>
</evidence>
<evidence type="ECO:0000256" key="9">
    <source>
        <dbReference type="ARBA" id="ARBA00022968"/>
    </source>
</evidence>
<reference evidence="22" key="1">
    <citation type="submission" date="2021-06" db="EMBL/GenBank/DDBJ databases">
        <authorList>
            <consortium name="Wellcome Sanger Institute Data Sharing"/>
        </authorList>
    </citation>
    <scope>NUCLEOTIDE SEQUENCE [LARGE SCALE GENOMIC DNA]</scope>
</reference>
<evidence type="ECO:0000256" key="21">
    <source>
        <dbReference type="SAM" id="Phobius"/>
    </source>
</evidence>
<feature type="binding site" evidence="19">
    <location>
        <begin position="484"/>
        <end position="486"/>
    </location>
    <ligand>
        <name>UDP-N-acetyl-alpha-D-galactosamine</name>
        <dbReference type="ChEBI" id="CHEBI:67138"/>
    </ligand>
</feature>
<comment type="catalytic activity">
    <reaction evidence="17">
        <text>a beta-D-galactosyl-(1-&gt;4)-N-acetyl-beta-D-glucosaminyl derivative + UDP-alpha-D-galactose = an alpha-D-galactosyl-(1-&gt;3)-beta-D-galactosyl-(1-&gt;4)-N-acetyl-beta-D-glucosaminyl derivative + UDP + H(+)</text>
        <dbReference type="Rhea" id="RHEA:13013"/>
        <dbReference type="ChEBI" id="CHEBI:15378"/>
        <dbReference type="ChEBI" id="CHEBI:58223"/>
        <dbReference type="ChEBI" id="CHEBI:66914"/>
        <dbReference type="ChEBI" id="CHEBI:133507"/>
        <dbReference type="ChEBI" id="CHEBI:138024"/>
        <dbReference type="EC" id="2.4.1.87"/>
    </reaction>
</comment>
<keyword evidence="12 21" id="KW-0472">Membrane</keyword>
<feature type="binding site" evidence="19">
    <location>
        <begin position="575"/>
        <end position="577"/>
    </location>
    <ligand>
        <name>UDP-N-acetyl-alpha-D-galactosamine</name>
        <dbReference type="ChEBI" id="CHEBI:67138"/>
    </ligand>
</feature>
<keyword evidence="8 20" id="KW-0479">Metal-binding</keyword>
<feature type="binding site" evidence="19">
    <location>
        <position position="609"/>
    </location>
    <ligand>
        <name>an alpha-L-fucosyl-(1-&gt;2)-beta-D-galactosyl derivative</name>
        <dbReference type="ChEBI" id="CHEBI:140327"/>
    </ligand>
</feature>
<reference evidence="22" key="3">
    <citation type="submission" date="2025-09" db="UniProtKB">
        <authorList>
            <consortium name="Ensembl"/>
        </authorList>
    </citation>
    <scope>IDENTIFICATION</scope>
</reference>
<evidence type="ECO:0000256" key="5">
    <source>
        <dbReference type="ARBA" id="ARBA00022676"/>
    </source>
</evidence>
<feature type="binding site" evidence="19">
    <location>
        <position position="667"/>
    </location>
    <ligand>
        <name>an alpha-L-fucosyl-(1-&gt;2)-beta-D-galactosyl derivative</name>
        <dbReference type="ChEBI" id="CHEBI:140327"/>
    </ligand>
</feature>
<evidence type="ECO:0000313" key="23">
    <source>
        <dbReference type="Proteomes" id="UP000694620"/>
    </source>
</evidence>
<evidence type="ECO:0000256" key="2">
    <source>
        <dbReference type="ARBA" id="ARBA00004922"/>
    </source>
</evidence>
<feature type="binding site" evidence="20">
    <location>
        <position position="575"/>
    </location>
    <ligand>
        <name>Mn(2+)</name>
        <dbReference type="ChEBI" id="CHEBI:29035"/>
    </ligand>
</feature>
<keyword evidence="10 21" id="KW-1133">Transmembrane helix</keyword>
<evidence type="ECO:0000256" key="17">
    <source>
        <dbReference type="ARBA" id="ARBA00048429"/>
    </source>
</evidence>
<feature type="binding site" evidence="19">
    <location>
        <position position="489"/>
    </location>
    <ligand>
        <name>UDP-N-acetyl-alpha-D-galactosamine</name>
        <dbReference type="ChEBI" id="CHEBI:67138"/>
    </ligand>
</feature>
<keyword evidence="5" id="KW-0328">Glycosyltransferase</keyword>
<keyword evidence="9" id="KW-0735">Signal-anchor</keyword>
<dbReference type="EC" id="2.4.1.87" evidence="14"/>
<dbReference type="PANTHER" id="PTHR10462">
    <property type="entry name" value="GLYCOSYLTRANSFERASE-RELATED"/>
    <property type="match status" value="1"/>
</dbReference>
<dbReference type="GO" id="GO:0032580">
    <property type="term" value="C:Golgi cisterna membrane"/>
    <property type="evidence" value="ECO:0007669"/>
    <property type="project" value="UniProtKB-SubCell"/>
</dbReference>
<dbReference type="GeneTree" id="ENSGT00950000182858"/>
<comment type="pathway">
    <text evidence="2">Protein modification; protein glycosylation.</text>
</comment>
<dbReference type="AlphaFoldDB" id="A0A8C4X9M4"/>
<keyword evidence="23" id="KW-1185">Reference proteome</keyword>
<dbReference type="PANTHER" id="PTHR10462:SF26">
    <property type="entry name" value="N-ACETYLLACTOSAMINIDE ALPHA-1,3-GALACTOSYLTRANSFERASE"/>
    <property type="match status" value="1"/>
</dbReference>
<dbReference type="FunFam" id="3.90.550.10:FF:000022">
    <property type="entry name" value="Histo-blood group ABO system transferase"/>
    <property type="match status" value="1"/>
</dbReference>
<evidence type="ECO:0000256" key="18">
    <source>
        <dbReference type="PIRSR" id="PIRSR605076-1"/>
    </source>
</evidence>
<dbReference type="GO" id="GO:0047276">
    <property type="term" value="F:N-acetyllactosaminide 3-alpha-galactosyltransferase activity"/>
    <property type="evidence" value="ECO:0007669"/>
    <property type="project" value="UniProtKB-EC"/>
</dbReference>
<comment type="similarity">
    <text evidence="4">Belongs to the glycosyltransferase 6 family.</text>
</comment>
<reference evidence="22" key="2">
    <citation type="submission" date="2025-08" db="UniProtKB">
        <authorList>
            <consortium name="Ensembl"/>
        </authorList>
    </citation>
    <scope>IDENTIFICATION</scope>
</reference>
<evidence type="ECO:0000256" key="14">
    <source>
        <dbReference type="ARBA" id="ARBA00038937"/>
    </source>
</evidence>
<dbReference type="GO" id="GO:0005975">
    <property type="term" value="P:carbohydrate metabolic process"/>
    <property type="evidence" value="ECO:0007669"/>
    <property type="project" value="InterPro"/>
</dbReference>
<protein>
    <recommendedName>
        <fullName evidence="15">N-acetyllactosaminide alpha-1,3-galactosyltransferase</fullName>
        <ecNumber evidence="14">2.4.1.87</ecNumber>
    </recommendedName>
    <alternativeName>
        <fullName evidence="16">UDP-galactose:beta-D-galactosyl-1,4-N-acetyl-D-glucosaminide alpha-1,3-galactosyltransferase</fullName>
    </alternativeName>
</protein>
<feature type="active site" description="Nucleophile" evidence="18">
    <location>
        <position position="667"/>
    </location>
</feature>
<dbReference type="Proteomes" id="UP000694620">
    <property type="component" value="Chromosome 9"/>
</dbReference>
<evidence type="ECO:0000256" key="8">
    <source>
        <dbReference type="ARBA" id="ARBA00022723"/>
    </source>
</evidence>
<dbReference type="GO" id="GO:0031982">
    <property type="term" value="C:vesicle"/>
    <property type="evidence" value="ECO:0007669"/>
    <property type="project" value="TreeGrafter"/>
</dbReference>
<comment type="subcellular location">
    <subcellularLocation>
        <location evidence="1">Golgi apparatus</location>
        <location evidence="1">Golgi stack membrane</location>
        <topology evidence="1">Single-pass type II membrane protein</topology>
    </subcellularLocation>
</comment>
<comment type="similarity">
    <text evidence="3">Belongs to the glycosyltransferase 92 family.</text>
</comment>
<dbReference type="InterPro" id="IPR008166">
    <property type="entry name" value="Glyco_transf_92"/>
</dbReference>
<evidence type="ECO:0000256" key="6">
    <source>
        <dbReference type="ARBA" id="ARBA00022679"/>
    </source>
</evidence>
<evidence type="ECO:0000256" key="11">
    <source>
        <dbReference type="ARBA" id="ARBA00023034"/>
    </source>
</evidence>
<evidence type="ECO:0000256" key="10">
    <source>
        <dbReference type="ARBA" id="ARBA00022989"/>
    </source>
</evidence>
<feature type="transmembrane region" description="Helical" evidence="21">
    <location>
        <begin position="24"/>
        <end position="42"/>
    </location>
</feature>
<evidence type="ECO:0000256" key="1">
    <source>
        <dbReference type="ARBA" id="ARBA00004447"/>
    </source>
</evidence>
<keyword evidence="6" id="KW-0808">Transferase</keyword>
<keyword evidence="13 20" id="KW-0464">Manganese</keyword>
<keyword evidence="11" id="KW-0333">Golgi apparatus</keyword>
<evidence type="ECO:0000256" key="20">
    <source>
        <dbReference type="PIRSR" id="PIRSR605076-3"/>
    </source>
</evidence>
<feature type="binding site" evidence="20">
    <location>
        <position position="577"/>
    </location>
    <ligand>
        <name>Mn(2+)</name>
        <dbReference type="ChEBI" id="CHEBI:29035"/>
    </ligand>
</feature>
<evidence type="ECO:0000256" key="4">
    <source>
        <dbReference type="ARBA" id="ARBA00010413"/>
    </source>
</evidence>
<dbReference type="SUPFAM" id="SSF53448">
    <property type="entry name" value="Nucleotide-diphospho-sugar transferases"/>
    <property type="match status" value="1"/>
</dbReference>
<evidence type="ECO:0000256" key="7">
    <source>
        <dbReference type="ARBA" id="ARBA00022692"/>
    </source>
</evidence>
<dbReference type="Ensembl" id="ENSECRT00000015110.1">
    <property type="protein sequence ID" value="ENSECRP00000014850.1"/>
    <property type="gene ID" value="ENSECRG00000009899.1"/>
</dbReference>
<evidence type="ECO:0000313" key="22">
    <source>
        <dbReference type="Ensembl" id="ENSECRP00000014850.1"/>
    </source>
</evidence>
<dbReference type="Pfam" id="PF01697">
    <property type="entry name" value="Glyco_transf_92"/>
    <property type="match status" value="1"/>
</dbReference>
<dbReference type="Pfam" id="PF03414">
    <property type="entry name" value="Glyco_transf_6"/>
    <property type="match status" value="1"/>
</dbReference>
<evidence type="ECO:0000256" key="19">
    <source>
        <dbReference type="PIRSR" id="PIRSR605076-2"/>
    </source>
</evidence>
<gene>
    <name evidence="22" type="primary">LOC114656994</name>
</gene>
<evidence type="ECO:0000256" key="15">
    <source>
        <dbReference type="ARBA" id="ARBA00040779"/>
    </source>
</evidence>
<keyword evidence="7 21" id="KW-0812">Transmembrane</keyword>